<dbReference type="PROSITE" id="PS00595">
    <property type="entry name" value="AA_TRANSFER_CLASS_5"/>
    <property type="match status" value="1"/>
</dbReference>
<dbReference type="InterPro" id="IPR015421">
    <property type="entry name" value="PyrdxlP-dep_Trfase_major"/>
</dbReference>
<comment type="caution">
    <text evidence="14">The sequence shown here is derived from an EMBL/GenBank/DDBJ whole genome shotgun (WGS) entry which is preliminary data.</text>
</comment>
<feature type="domain" description="Aminotransferase class V" evidence="13">
    <location>
        <begin position="10"/>
        <end position="373"/>
    </location>
</feature>
<evidence type="ECO:0000256" key="7">
    <source>
        <dbReference type="ARBA" id="ARBA00022723"/>
    </source>
</evidence>
<evidence type="ECO:0000259" key="13">
    <source>
        <dbReference type="Pfam" id="PF00266"/>
    </source>
</evidence>
<keyword evidence="9" id="KW-0408">Iron</keyword>
<reference evidence="14 15" key="1">
    <citation type="journal article" date="2020" name="Microorganisms">
        <title>Osmotic Adaptation and Compatible Solute Biosynthesis of Phototrophic Bacteria as Revealed from Genome Analyses.</title>
        <authorList>
            <person name="Imhoff J.F."/>
            <person name="Rahn T."/>
            <person name="Kunzel S."/>
            <person name="Keller A."/>
            <person name="Neulinger S.C."/>
        </authorList>
    </citation>
    <scope>NUCLEOTIDE SEQUENCE [LARGE SCALE GENOMIC DNA]</scope>
    <source>
        <strain evidence="14 15">DSM 9895</strain>
    </source>
</reference>
<dbReference type="PIRSF" id="PIRSF005572">
    <property type="entry name" value="NifS"/>
    <property type="match status" value="1"/>
</dbReference>
<keyword evidence="6 14" id="KW-0808">Transferase</keyword>
<evidence type="ECO:0000256" key="2">
    <source>
        <dbReference type="ARBA" id="ARBA00003120"/>
    </source>
</evidence>
<evidence type="ECO:0000256" key="11">
    <source>
        <dbReference type="ARBA" id="ARBA00050776"/>
    </source>
</evidence>
<evidence type="ECO:0000313" key="14">
    <source>
        <dbReference type="EMBL" id="MBK1668491.1"/>
    </source>
</evidence>
<dbReference type="InterPro" id="IPR015422">
    <property type="entry name" value="PyrdxlP-dep_Trfase_small"/>
</dbReference>
<dbReference type="Proteomes" id="UP001296873">
    <property type="component" value="Unassembled WGS sequence"/>
</dbReference>
<dbReference type="Gene3D" id="3.90.1150.10">
    <property type="entry name" value="Aspartate Aminotransferase, domain 1"/>
    <property type="match status" value="1"/>
</dbReference>
<dbReference type="EC" id="2.8.1.7" evidence="4"/>
<keyword evidence="15" id="KW-1185">Reference proteome</keyword>
<gene>
    <name evidence="14" type="ORF">CKO28_10640</name>
</gene>
<comment type="catalytic activity">
    <reaction evidence="11">
        <text>(sulfur carrier)-H + L-cysteine = (sulfur carrier)-SH + L-alanine</text>
        <dbReference type="Rhea" id="RHEA:43892"/>
        <dbReference type="Rhea" id="RHEA-COMP:14737"/>
        <dbReference type="Rhea" id="RHEA-COMP:14739"/>
        <dbReference type="ChEBI" id="CHEBI:29917"/>
        <dbReference type="ChEBI" id="CHEBI:35235"/>
        <dbReference type="ChEBI" id="CHEBI:57972"/>
        <dbReference type="ChEBI" id="CHEBI:64428"/>
        <dbReference type="EC" id="2.8.1.7"/>
    </reaction>
</comment>
<organism evidence="14 15">
    <name type="scientific">Rhodovibrio sodomensis</name>
    <dbReference type="NCBI Taxonomy" id="1088"/>
    <lineage>
        <taxon>Bacteria</taxon>
        <taxon>Pseudomonadati</taxon>
        <taxon>Pseudomonadota</taxon>
        <taxon>Alphaproteobacteria</taxon>
        <taxon>Rhodospirillales</taxon>
        <taxon>Rhodovibrionaceae</taxon>
        <taxon>Rhodovibrio</taxon>
    </lineage>
</organism>
<dbReference type="GO" id="GO:0031071">
    <property type="term" value="F:cysteine desulfurase activity"/>
    <property type="evidence" value="ECO:0007669"/>
    <property type="project" value="UniProtKB-EC"/>
</dbReference>
<evidence type="ECO:0000256" key="9">
    <source>
        <dbReference type="ARBA" id="ARBA00023004"/>
    </source>
</evidence>
<dbReference type="InterPro" id="IPR015424">
    <property type="entry name" value="PyrdxlP-dep_Trfase"/>
</dbReference>
<dbReference type="RefSeq" id="WP_200340799.1">
    <property type="nucleotide sequence ID" value="NZ_NRRL01000024.1"/>
</dbReference>
<evidence type="ECO:0000313" key="15">
    <source>
        <dbReference type="Proteomes" id="UP001296873"/>
    </source>
</evidence>
<evidence type="ECO:0000256" key="4">
    <source>
        <dbReference type="ARBA" id="ARBA00012239"/>
    </source>
</evidence>
<comment type="similarity">
    <text evidence="3">Belongs to the class-V pyridoxal-phosphate-dependent aminotransferase family. NifS/IscS subfamily.</text>
</comment>
<keyword evidence="8" id="KW-0663">Pyridoxal phosphate</keyword>
<keyword evidence="7" id="KW-0479">Metal-binding</keyword>
<dbReference type="SUPFAM" id="SSF53383">
    <property type="entry name" value="PLP-dependent transferases"/>
    <property type="match status" value="1"/>
</dbReference>
<evidence type="ECO:0000256" key="5">
    <source>
        <dbReference type="ARBA" id="ARBA00013558"/>
    </source>
</evidence>
<dbReference type="EMBL" id="NRRL01000024">
    <property type="protein sequence ID" value="MBK1668491.1"/>
    <property type="molecule type" value="Genomic_DNA"/>
</dbReference>
<sequence>MTEAEQARPIYLDYQATTPVDPRVAEAMWPYFTQAFGNPHSVHHSYGREAEDAVEAARAEVARLIGAEPREIVFTSGATESNNTAIKGAARFHGPMGKRHVVTVATEHKCVLESAKALQKDGFEVEILPVEPDGRVDLDRLAAAIRDDTAIVSVMAANNEIGVLQPLAEIGRLCRDKRVLFHSDAAQAVGKVPVDVNEMAIDLLSLSGHKLYGPKGIGALYVRRRPRARIAPLLDGGGQERTLRSGTVPAPLVVGLGEACRLANAEMTAEAERLGALRQRLWDGLRGHVPDAYVNGNWEARLPGNLNVSVPGLDAETLIAATPGVAYSTASACSSTSVEPSYVLSALGLGDRDAAASIRLGLGRMTTRAEVDRAAEAIGRTAARLRAEGAGQLADTTAG</sequence>
<comment type="cofactor">
    <cofactor evidence="1 12">
        <name>pyridoxal 5'-phosphate</name>
        <dbReference type="ChEBI" id="CHEBI:597326"/>
    </cofactor>
</comment>
<dbReference type="Gene3D" id="3.40.640.10">
    <property type="entry name" value="Type I PLP-dependent aspartate aminotransferase-like (Major domain)"/>
    <property type="match status" value="1"/>
</dbReference>
<evidence type="ECO:0000256" key="8">
    <source>
        <dbReference type="ARBA" id="ARBA00022898"/>
    </source>
</evidence>
<dbReference type="InterPro" id="IPR020578">
    <property type="entry name" value="Aminotrans_V_PyrdxlP_BS"/>
</dbReference>
<dbReference type="PANTHER" id="PTHR11601">
    <property type="entry name" value="CYSTEINE DESULFURYLASE FAMILY MEMBER"/>
    <property type="match status" value="1"/>
</dbReference>
<evidence type="ECO:0000256" key="10">
    <source>
        <dbReference type="ARBA" id="ARBA00023014"/>
    </source>
</evidence>
<dbReference type="InterPro" id="IPR016454">
    <property type="entry name" value="Cysteine_dSase"/>
</dbReference>
<evidence type="ECO:0000256" key="3">
    <source>
        <dbReference type="ARBA" id="ARBA00006490"/>
    </source>
</evidence>
<comment type="function">
    <text evidence="2">Catalyzes the removal of elemental sulfur atoms from cysteine to produce alanine. Seems to participate in the biosynthesis of the nitrogenase metalloclusters by providing the inorganic sulfur required for the Fe-S core formation.</text>
</comment>
<evidence type="ECO:0000256" key="1">
    <source>
        <dbReference type="ARBA" id="ARBA00001933"/>
    </source>
</evidence>
<proteinExistence type="inferred from homology"/>
<dbReference type="PANTHER" id="PTHR11601:SF34">
    <property type="entry name" value="CYSTEINE DESULFURASE"/>
    <property type="match status" value="1"/>
</dbReference>
<evidence type="ECO:0000256" key="6">
    <source>
        <dbReference type="ARBA" id="ARBA00022679"/>
    </source>
</evidence>
<keyword evidence="10" id="KW-0411">Iron-sulfur</keyword>
<accession>A0ABS1DDF9</accession>
<name>A0ABS1DDF9_9PROT</name>
<protein>
    <recommendedName>
        <fullName evidence="5">Cysteine desulfurase</fullName>
        <ecNumber evidence="4">2.8.1.7</ecNumber>
    </recommendedName>
</protein>
<dbReference type="Pfam" id="PF00266">
    <property type="entry name" value="Aminotran_5"/>
    <property type="match status" value="1"/>
</dbReference>
<evidence type="ECO:0000256" key="12">
    <source>
        <dbReference type="RuleBase" id="RU004504"/>
    </source>
</evidence>
<dbReference type="InterPro" id="IPR000192">
    <property type="entry name" value="Aminotrans_V_dom"/>
</dbReference>